<evidence type="ECO:0000313" key="2">
    <source>
        <dbReference type="Proteomes" id="UP000800036"/>
    </source>
</evidence>
<dbReference type="EMBL" id="ML976689">
    <property type="protein sequence ID" value="KAF1972095.1"/>
    <property type="molecule type" value="Genomic_DNA"/>
</dbReference>
<evidence type="ECO:0000313" key="1">
    <source>
        <dbReference type="EMBL" id="KAF1972095.1"/>
    </source>
</evidence>
<protein>
    <submittedName>
        <fullName evidence="1">Uncharacterized protein</fullName>
    </submittedName>
</protein>
<accession>A0A6A5V4P8</accession>
<sequence>MPPPSLLPLPGSLLRPPYRVPPTSRSPAKRRCEVQYWYMHWIRACCKGGIVALMVLGVGAGTERYTAGCAGLGRTGVGGVWNLSRSHDGSM</sequence>
<keyword evidence="2" id="KW-1185">Reference proteome</keyword>
<proteinExistence type="predicted"/>
<dbReference type="Proteomes" id="UP000800036">
    <property type="component" value="Unassembled WGS sequence"/>
</dbReference>
<gene>
    <name evidence="1" type="ORF">BU23DRAFT_165920</name>
</gene>
<name>A0A6A5V4P8_9PLEO</name>
<reference evidence="1" key="1">
    <citation type="journal article" date="2020" name="Stud. Mycol.">
        <title>101 Dothideomycetes genomes: a test case for predicting lifestyles and emergence of pathogens.</title>
        <authorList>
            <person name="Haridas S."/>
            <person name="Albert R."/>
            <person name="Binder M."/>
            <person name="Bloem J."/>
            <person name="Labutti K."/>
            <person name="Salamov A."/>
            <person name="Andreopoulos B."/>
            <person name="Baker S."/>
            <person name="Barry K."/>
            <person name="Bills G."/>
            <person name="Bluhm B."/>
            <person name="Cannon C."/>
            <person name="Castanera R."/>
            <person name="Culley D."/>
            <person name="Daum C."/>
            <person name="Ezra D."/>
            <person name="Gonzalez J."/>
            <person name="Henrissat B."/>
            <person name="Kuo A."/>
            <person name="Liang C."/>
            <person name="Lipzen A."/>
            <person name="Lutzoni F."/>
            <person name="Magnuson J."/>
            <person name="Mondo S."/>
            <person name="Nolan M."/>
            <person name="Ohm R."/>
            <person name="Pangilinan J."/>
            <person name="Park H.-J."/>
            <person name="Ramirez L."/>
            <person name="Alfaro M."/>
            <person name="Sun H."/>
            <person name="Tritt A."/>
            <person name="Yoshinaga Y."/>
            <person name="Zwiers L.-H."/>
            <person name="Turgeon B."/>
            <person name="Goodwin S."/>
            <person name="Spatafora J."/>
            <person name="Crous P."/>
            <person name="Grigoriev I."/>
        </authorList>
    </citation>
    <scope>NUCLEOTIDE SEQUENCE</scope>
    <source>
        <strain evidence="1">CBS 107.79</strain>
    </source>
</reference>
<dbReference type="AlphaFoldDB" id="A0A6A5V4P8"/>
<organism evidence="1 2">
    <name type="scientific">Bimuria novae-zelandiae CBS 107.79</name>
    <dbReference type="NCBI Taxonomy" id="1447943"/>
    <lineage>
        <taxon>Eukaryota</taxon>
        <taxon>Fungi</taxon>
        <taxon>Dikarya</taxon>
        <taxon>Ascomycota</taxon>
        <taxon>Pezizomycotina</taxon>
        <taxon>Dothideomycetes</taxon>
        <taxon>Pleosporomycetidae</taxon>
        <taxon>Pleosporales</taxon>
        <taxon>Massarineae</taxon>
        <taxon>Didymosphaeriaceae</taxon>
        <taxon>Bimuria</taxon>
    </lineage>
</organism>